<dbReference type="PROSITE" id="PS50949">
    <property type="entry name" value="HTH_GNTR"/>
    <property type="match status" value="1"/>
</dbReference>
<dbReference type="CDD" id="cd07377">
    <property type="entry name" value="WHTH_GntR"/>
    <property type="match status" value="1"/>
</dbReference>
<dbReference type="InterPro" id="IPR008920">
    <property type="entry name" value="TF_FadR/GntR_C"/>
</dbReference>
<dbReference type="Proteomes" id="UP000024332">
    <property type="component" value="Unassembled WGS sequence"/>
</dbReference>
<dbReference type="STRING" id="1160895.CM19_04615"/>
<keyword evidence="2" id="KW-0238">DNA-binding</keyword>
<dbReference type="Gene3D" id="1.10.10.10">
    <property type="entry name" value="Winged helix-like DNA-binding domain superfamily/Winged helix DNA-binding domain"/>
    <property type="match status" value="1"/>
</dbReference>
<dbReference type="GO" id="GO:0003700">
    <property type="term" value="F:DNA-binding transcription factor activity"/>
    <property type="evidence" value="ECO:0007669"/>
    <property type="project" value="InterPro"/>
</dbReference>
<dbReference type="RefSeq" id="WP_048099219.1">
    <property type="nucleotide sequence ID" value="NZ_JFZT01000035.1"/>
</dbReference>
<proteinExistence type="predicted"/>
<dbReference type="Pfam" id="PF07729">
    <property type="entry name" value="FCD"/>
    <property type="match status" value="1"/>
</dbReference>
<keyword evidence="1" id="KW-0805">Transcription regulation</keyword>
<dbReference type="PANTHER" id="PTHR43537:SF5">
    <property type="entry name" value="UXU OPERON TRANSCRIPTIONAL REGULATOR"/>
    <property type="match status" value="1"/>
</dbReference>
<dbReference type="SUPFAM" id="SSF48008">
    <property type="entry name" value="GntR ligand-binding domain-like"/>
    <property type="match status" value="1"/>
</dbReference>
<dbReference type="InterPro" id="IPR036388">
    <property type="entry name" value="WH-like_DNA-bd_sf"/>
</dbReference>
<dbReference type="InterPro" id="IPR000524">
    <property type="entry name" value="Tscrpt_reg_HTH_GntR"/>
</dbReference>
<dbReference type="GO" id="GO:0043565">
    <property type="term" value="F:sequence-specific DNA binding"/>
    <property type="evidence" value="ECO:0007669"/>
    <property type="project" value="InterPro"/>
</dbReference>
<dbReference type="AlphaFoldDB" id="A0A031LQJ8"/>
<gene>
    <name evidence="5" type="ORF">CM19_04615</name>
</gene>
<organism evidence="5 6">
    <name type="scientific">Candidatus Acidianus copahuensis</name>
    <dbReference type="NCBI Taxonomy" id="1160895"/>
    <lineage>
        <taxon>Archaea</taxon>
        <taxon>Thermoproteota</taxon>
        <taxon>Thermoprotei</taxon>
        <taxon>Sulfolobales</taxon>
        <taxon>Sulfolobaceae</taxon>
        <taxon>Acidianus</taxon>
    </lineage>
</organism>
<dbReference type="OrthoDB" id="56898at2157"/>
<dbReference type="InterPro" id="IPR000485">
    <property type="entry name" value="AsnC-type_HTH_dom"/>
</dbReference>
<dbReference type="SMART" id="SM00895">
    <property type="entry name" value="FCD"/>
    <property type="match status" value="1"/>
</dbReference>
<evidence type="ECO:0000313" key="5">
    <source>
        <dbReference type="EMBL" id="EZQ10025.1"/>
    </source>
</evidence>
<dbReference type="SMART" id="SM00345">
    <property type="entry name" value="HTH_GNTR"/>
    <property type="match status" value="1"/>
</dbReference>
<dbReference type="Pfam" id="PF00392">
    <property type="entry name" value="GntR"/>
    <property type="match status" value="1"/>
</dbReference>
<evidence type="ECO:0000256" key="2">
    <source>
        <dbReference type="ARBA" id="ARBA00023125"/>
    </source>
</evidence>
<dbReference type="Gene3D" id="1.20.120.530">
    <property type="entry name" value="GntR ligand-binding domain-like"/>
    <property type="match status" value="1"/>
</dbReference>
<dbReference type="PRINTS" id="PR00035">
    <property type="entry name" value="HTHGNTR"/>
</dbReference>
<reference evidence="5 6" key="1">
    <citation type="submission" date="2014-03" db="EMBL/GenBank/DDBJ databases">
        <title>Draft genome sequence of the novel thermoacidophilic archaea Acidianus copahuensis ALE1 strain, isolated from Copahue volcanic area in Neuquen Argentina.</title>
        <authorList>
            <person name="Urbieta M.S."/>
            <person name="Rascovan N."/>
            <person name="Castro C."/>
            <person name="Revale S."/>
            <person name="Giaveno M.A."/>
            <person name="Vazquez M.P."/>
            <person name="Donati E.R."/>
        </authorList>
    </citation>
    <scope>NUCLEOTIDE SEQUENCE [LARGE SCALE GENOMIC DNA]</scope>
    <source>
        <strain evidence="5 6">ALE1</strain>
    </source>
</reference>
<evidence type="ECO:0000256" key="1">
    <source>
        <dbReference type="ARBA" id="ARBA00023015"/>
    </source>
</evidence>
<dbReference type="PANTHER" id="PTHR43537">
    <property type="entry name" value="TRANSCRIPTIONAL REGULATOR, GNTR FAMILY"/>
    <property type="match status" value="1"/>
</dbReference>
<evidence type="ECO:0000313" key="6">
    <source>
        <dbReference type="Proteomes" id="UP000024332"/>
    </source>
</evidence>
<name>A0A031LQJ8_9CREN</name>
<evidence type="ECO:0000256" key="3">
    <source>
        <dbReference type="ARBA" id="ARBA00023163"/>
    </source>
</evidence>
<accession>A0A031LQJ8</accession>
<dbReference type="EMBL" id="JFZT01000035">
    <property type="protein sequence ID" value="EZQ10025.1"/>
    <property type="molecule type" value="Genomic_DNA"/>
</dbReference>
<dbReference type="PRINTS" id="PR00033">
    <property type="entry name" value="HTHASNC"/>
</dbReference>
<sequence>MNENYREKLSDNVYANLKRDIVTGKFRTNDRLTESDLTKTYGASRTPIREALKKLEKEGLVIRGPDGYRVLYLSKDEVIQLYEIRTRLEALAAEKAAMGNRDRLKDLETILEEIKEKTYSDEDPVNLAELNGKLHMIIAEMSGNKFLIQCLQDIRNRLTAVRVTLFAVQGRREMEMKEHEALVEAIKDGDPKRASDLMFEHEKNVMEFIRKNLFIY</sequence>
<dbReference type="InterPro" id="IPR036390">
    <property type="entry name" value="WH_DNA-bd_sf"/>
</dbReference>
<feature type="domain" description="HTH gntR-type" evidence="4">
    <location>
        <begin position="7"/>
        <end position="76"/>
    </location>
</feature>
<dbReference type="InterPro" id="IPR011711">
    <property type="entry name" value="GntR_C"/>
</dbReference>
<comment type="caution">
    <text evidence="5">The sequence shown here is derived from an EMBL/GenBank/DDBJ whole genome shotgun (WGS) entry which is preliminary data.</text>
</comment>
<protein>
    <submittedName>
        <fullName evidence="5">GntR family transcriptional regulator</fullName>
    </submittedName>
</protein>
<keyword evidence="6" id="KW-1185">Reference proteome</keyword>
<keyword evidence="3" id="KW-0804">Transcription</keyword>
<dbReference type="SUPFAM" id="SSF46785">
    <property type="entry name" value="Winged helix' DNA-binding domain"/>
    <property type="match status" value="1"/>
</dbReference>
<evidence type="ECO:0000259" key="4">
    <source>
        <dbReference type="PROSITE" id="PS50949"/>
    </source>
</evidence>